<evidence type="ECO:0000256" key="1">
    <source>
        <dbReference type="ARBA" id="ARBA00009922"/>
    </source>
</evidence>
<dbReference type="InterPro" id="IPR011335">
    <property type="entry name" value="Restrct_endonuc-II-like"/>
</dbReference>
<dbReference type="InterPro" id="IPR038726">
    <property type="entry name" value="PDDEXK_AddAB-type"/>
</dbReference>
<keyword evidence="4" id="KW-0227">DNA damage</keyword>
<evidence type="ECO:0000256" key="5">
    <source>
        <dbReference type="ARBA" id="ARBA00022801"/>
    </source>
</evidence>
<dbReference type="Gene3D" id="1.10.10.160">
    <property type="match status" value="1"/>
</dbReference>
<comment type="catalytic activity">
    <reaction evidence="12">
        <text>Couples ATP hydrolysis with the unwinding of duplex DNA by translocating in the 3'-5' direction.</text>
        <dbReference type="EC" id="5.6.2.4"/>
    </reaction>
</comment>
<dbReference type="PANTHER" id="PTHR11070:SF2">
    <property type="entry name" value="ATP-DEPENDENT DNA HELICASE SRS2"/>
    <property type="match status" value="1"/>
</dbReference>
<evidence type="ECO:0000256" key="2">
    <source>
        <dbReference type="ARBA" id="ARBA00022722"/>
    </source>
</evidence>
<evidence type="ECO:0000256" key="3">
    <source>
        <dbReference type="ARBA" id="ARBA00022741"/>
    </source>
</evidence>
<dbReference type="PANTHER" id="PTHR11070">
    <property type="entry name" value="UVRD / RECB / PCRA DNA HELICASE FAMILY MEMBER"/>
    <property type="match status" value="1"/>
</dbReference>
<dbReference type="Pfam" id="PF13361">
    <property type="entry name" value="UvrD_C"/>
    <property type="match status" value="1"/>
</dbReference>
<evidence type="ECO:0000259" key="16">
    <source>
        <dbReference type="PROSITE" id="PS51198"/>
    </source>
</evidence>
<evidence type="ECO:0000313" key="18">
    <source>
        <dbReference type="EMBL" id="MCQ1538265.1"/>
    </source>
</evidence>
<dbReference type="PROSITE" id="PS51217">
    <property type="entry name" value="UVRD_HELICASE_CTER"/>
    <property type="match status" value="1"/>
</dbReference>
<gene>
    <name evidence="18" type="ORF">FTO68_04580</name>
</gene>
<evidence type="ECO:0000256" key="10">
    <source>
        <dbReference type="ARBA" id="ARBA00023204"/>
    </source>
</evidence>
<feature type="domain" description="UvrD-like helicase ATP-binding" evidence="16">
    <location>
        <begin position="1"/>
        <end position="294"/>
    </location>
</feature>
<protein>
    <recommendedName>
        <fullName evidence="13">DNA 3'-5' helicase</fullName>
        <ecNumber evidence="13">5.6.2.4</ecNumber>
    </recommendedName>
</protein>
<organism evidence="18 19">
    <name type="scientific">Methanocalculus taiwanensis</name>
    <dbReference type="NCBI Taxonomy" id="106207"/>
    <lineage>
        <taxon>Archaea</taxon>
        <taxon>Methanobacteriati</taxon>
        <taxon>Methanobacteriota</taxon>
        <taxon>Stenosarchaea group</taxon>
        <taxon>Methanomicrobia</taxon>
        <taxon>Methanomicrobiales</taxon>
        <taxon>Methanocalculaceae</taxon>
        <taxon>Methanocalculus</taxon>
    </lineage>
</organism>
<feature type="domain" description="UvrD-like helicase C-terminal" evidence="17">
    <location>
        <begin position="295"/>
        <end position="581"/>
    </location>
</feature>
<dbReference type="InterPro" id="IPR014016">
    <property type="entry name" value="UvrD-like_ATP-bd"/>
</dbReference>
<feature type="binding site" evidence="15">
    <location>
        <begin position="21"/>
        <end position="28"/>
    </location>
    <ligand>
        <name>ATP</name>
        <dbReference type="ChEBI" id="CHEBI:30616"/>
    </ligand>
</feature>
<dbReference type="GO" id="GO:0006281">
    <property type="term" value="P:DNA repair"/>
    <property type="evidence" value="ECO:0007669"/>
    <property type="project" value="UniProtKB-KW"/>
</dbReference>
<dbReference type="InterPro" id="IPR000212">
    <property type="entry name" value="DNA_helicase_UvrD/REP"/>
</dbReference>
<dbReference type="Gene3D" id="3.40.50.300">
    <property type="entry name" value="P-loop containing nucleotide triphosphate hydrolases"/>
    <property type="match status" value="2"/>
</dbReference>
<accession>A0ABD4TLU6</accession>
<name>A0ABD4TLU6_9EURY</name>
<evidence type="ECO:0000256" key="8">
    <source>
        <dbReference type="ARBA" id="ARBA00022840"/>
    </source>
</evidence>
<evidence type="ECO:0000256" key="13">
    <source>
        <dbReference type="ARBA" id="ARBA00034808"/>
    </source>
</evidence>
<keyword evidence="2" id="KW-0540">Nuclease</keyword>
<reference evidence="18 19" key="1">
    <citation type="submission" date="2019-08" db="EMBL/GenBank/DDBJ databases">
        <authorList>
            <person name="Chen S.-C."/>
            <person name="Lai M.-C."/>
            <person name="You Y.-T."/>
        </authorList>
    </citation>
    <scope>NUCLEOTIDE SEQUENCE [LARGE SCALE GENOMIC DNA]</scope>
    <source>
        <strain evidence="18 19">P2F9704a</strain>
    </source>
</reference>
<keyword evidence="5 15" id="KW-0378">Hydrolase</keyword>
<evidence type="ECO:0000256" key="14">
    <source>
        <dbReference type="ARBA" id="ARBA00048988"/>
    </source>
</evidence>
<keyword evidence="8 15" id="KW-0067">ATP-binding</keyword>
<evidence type="ECO:0000256" key="7">
    <source>
        <dbReference type="ARBA" id="ARBA00022839"/>
    </source>
</evidence>
<dbReference type="InterPro" id="IPR011604">
    <property type="entry name" value="PDDEXK-like_dom_sf"/>
</dbReference>
<proteinExistence type="inferred from homology"/>
<dbReference type="EMBL" id="VOTZ01000007">
    <property type="protein sequence ID" value="MCQ1538265.1"/>
    <property type="molecule type" value="Genomic_DNA"/>
</dbReference>
<dbReference type="EC" id="5.6.2.4" evidence="13"/>
<dbReference type="Gene3D" id="1.10.486.10">
    <property type="entry name" value="PCRA, domain 4"/>
    <property type="match status" value="1"/>
</dbReference>
<evidence type="ECO:0000256" key="15">
    <source>
        <dbReference type="PROSITE-ProRule" id="PRU00560"/>
    </source>
</evidence>
<dbReference type="SUPFAM" id="SSF52540">
    <property type="entry name" value="P-loop containing nucleoside triphosphate hydrolases"/>
    <property type="match status" value="1"/>
</dbReference>
<keyword evidence="11" id="KW-0413">Isomerase</keyword>
<keyword evidence="7" id="KW-0269">Exonuclease</keyword>
<comment type="caution">
    <text evidence="18">The sequence shown here is derived from an EMBL/GenBank/DDBJ whole genome shotgun (WGS) entry which is preliminary data.</text>
</comment>
<keyword evidence="10" id="KW-0234">DNA repair</keyword>
<dbReference type="Pfam" id="PF12705">
    <property type="entry name" value="PDDEXK_1"/>
    <property type="match status" value="1"/>
</dbReference>
<dbReference type="Proteomes" id="UP001524383">
    <property type="component" value="Unassembled WGS sequence"/>
</dbReference>
<dbReference type="PROSITE" id="PS51198">
    <property type="entry name" value="UVRD_HELICASE_ATP_BIND"/>
    <property type="match status" value="1"/>
</dbReference>
<dbReference type="GO" id="GO:0005524">
    <property type="term" value="F:ATP binding"/>
    <property type="evidence" value="ECO:0007669"/>
    <property type="project" value="UniProtKB-UniRule"/>
</dbReference>
<dbReference type="Gene3D" id="3.90.320.10">
    <property type="match status" value="1"/>
</dbReference>
<dbReference type="RefSeq" id="WP_255332207.1">
    <property type="nucleotide sequence ID" value="NZ_VOTZ01000007.1"/>
</dbReference>
<keyword evidence="6 15" id="KW-0347">Helicase</keyword>
<dbReference type="InterPro" id="IPR013986">
    <property type="entry name" value="DExx_box_DNA_helicase_dom_sf"/>
</dbReference>
<dbReference type="CDD" id="cd17932">
    <property type="entry name" value="DEXQc_UvrD"/>
    <property type="match status" value="1"/>
</dbReference>
<evidence type="ECO:0000256" key="4">
    <source>
        <dbReference type="ARBA" id="ARBA00022763"/>
    </source>
</evidence>
<evidence type="ECO:0000256" key="12">
    <source>
        <dbReference type="ARBA" id="ARBA00034617"/>
    </source>
</evidence>
<comment type="catalytic activity">
    <reaction evidence="14">
        <text>ATP + H2O = ADP + phosphate + H(+)</text>
        <dbReference type="Rhea" id="RHEA:13065"/>
        <dbReference type="ChEBI" id="CHEBI:15377"/>
        <dbReference type="ChEBI" id="CHEBI:15378"/>
        <dbReference type="ChEBI" id="CHEBI:30616"/>
        <dbReference type="ChEBI" id="CHEBI:43474"/>
        <dbReference type="ChEBI" id="CHEBI:456216"/>
        <dbReference type="EC" id="5.6.2.4"/>
    </reaction>
</comment>
<keyword evidence="9" id="KW-0238">DNA-binding</keyword>
<keyword evidence="3 15" id="KW-0547">Nucleotide-binding</keyword>
<dbReference type="AlphaFoldDB" id="A0ABD4TLU6"/>
<dbReference type="SUPFAM" id="SSF52980">
    <property type="entry name" value="Restriction endonuclease-like"/>
    <property type="match status" value="1"/>
</dbReference>
<dbReference type="GO" id="GO:0004527">
    <property type="term" value="F:exonuclease activity"/>
    <property type="evidence" value="ECO:0007669"/>
    <property type="project" value="UniProtKB-KW"/>
</dbReference>
<dbReference type="Pfam" id="PF00580">
    <property type="entry name" value="UvrD-helicase"/>
    <property type="match status" value="1"/>
</dbReference>
<evidence type="ECO:0000313" key="19">
    <source>
        <dbReference type="Proteomes" id="UP001524383"/>
    </source>
</evidence>
<keyword evidence="19" id="KW-1185">Reference proteome</keyword>
<dbReference type="InterPro" id="IPR014017">
    <property type="entry name" value="DNA_helicase_UvrD-like_C"/>
</dbReference>
<dbReference type="GO" id="GO:0043138">
    <property type="term" value="F:3'-5' DNA helicase activity"/>
    <property type="evidence" value="ECO:0007669"/>
    <property type="project" value="UniProtKB-EC"/>
</dbReference>
<evidence type="ECO:0000256" key="6">
    <source>
        <dbReference type="ARBA" id="ARBA00022806"/>
    </source>
</evidence>
<dbReference type="InterPro" id="IPR027417">
    <property type="entry name" value="P-loop_NTPase"/>
</dbReference>
<dbReference type="GO" id="GO:0003677">
    <property type="term" value="F:DNA binding"/>
    <property type="evidence" value="ECO:0007669"/>
    <property type="project" value="UniProtKB-KW"/>
</dbReference>
<evidence type="ECO:0000256" key="11">
    <source>
        <dbReference type="ARBA" id="ARBA00023235"/>
    </source>
</evidence>
<sequence>MPLNPSQEKAVTGSGFQLVLAGPGSGKTKVIVEKILHLLDQGVSPQNILALTFSEKAAAEMSERIEALRPHQDIGIHTFHSFCLEMLRENMLTSGISIANGIISRTNVLVWGLRNIDTFGFEYIRIGNNSSDIITAIIDGISAFRDELITPEMLDVYLKGKQQTEMTDEERDYLNKLTDLLKVYRAYEQYKQDEHLIDFDDMIFGAVSLLRNNPGIQSLYKNRFPYILVDEFQDTNFAQLELIKLLAGDHLCVVGDDDQTIYRFRGAYLTNIRDFREWAKEHAEVLLDENYRNPPAVLQLAFQLMQRAPNRQQKELISKKPAGEPVVAAACGNEEGEAEYVAAEIGRLVGTPLPPRGGEPARPLRYRDCAILCRSRKDGAKFQAALKRHNIPCIYQADVDFLRLPVIRDMLAYLQIINNPLIAGIALNRIMKLCSIPETVVQAINTVAAGRSDPGNDHVFETMLDAQAVVPEHAQKIREIIGMLSHFIEEKERQALPALIHFVMMQASGLYRSALYDEAAMTRQYLARFLEITQEYDQITRDATIGGFLEYLQYFSDFSVEIEEREEADSVRILTIHKSKGKEFPVVFVVDLAQRKFPLNYREKQFVVPSDLAKGLRAGEDEKALFTQEERRLLFVAMTRAEERLYLTYAKWYGKNKLETKPSPFLEELSFRENPLITLVEPPARNIDLPLPEETPAGEARTRLQEQAIRAIAEMRLGTALQDLVTLERIRSYSEEGREEFDRYAFIQAASTEMPITEIIGRPPEQAVVPETMAFSYSKLQQYKDCPLQFRFRHILKIAEPPGPAPAAAKGIGIHAVIENLDPEQPAEEQVELLLEKHWTPDQFESKTQAEQNKASALDLLMTYLEWQKRNKNTIIAPEKWFAFSFAGREIHGYIDRIEQTPDGGYVVIDFKSGKSPSGMTKKSVPENIQLNIYAMAIRELFGELPKRASLFYLADNRIIDYHPTEESIRAFSESLEEMLNLIQAGDFPAQPDYQRCQWCAYGALCDMKGEG</sequence>
<comment type="similarity">
    <text evidence="1">Belongs to the helicase family. UvrD subfamily.</text>
</comment>
<evidence type="ECO:0000259" key="17">
    <source>
        <dbReference type="PROSITE" id="PS51217"/>
    </source>
</evidence>
<evidence type="ECO:0000256" key="9">
    <source>
        <dbReference type="ARBA" id="ARBA00023125"/>
    </source>
</evidence>